<reference evidence="1 2" key="1">
    <citation type="submission" date="2021-01" db="EMBL/GenBank/DDBJ databases">
        <title>FDA dAtabase for Regulatory Grade micrObial Sequences (FDA-ARGOS): Supporting development and validation of Infectious Disease Dx tests.</title>
        <authorList>
            <person name="Sproer C."/>
            <person name="Gronow S."/>
            <person name="Severitt S."/>
            <person name="Schroder I."/>
            <person name="Tallon L."/>
            <person name="Sadzewicz L."/>
            <person name="Zhao X."/>
            <person name="Boylan J."/>
            <person name="Ott S."/>
            <person name="Bowen H."/>
            <person name="Vavikolanu K."/>
            <person name="Mehta A."/>
            <person name="Aluvathingal J."/>
            <person name="Nadendla S."/>
            <person name="Lowell S."/>
            <person name="Myers T."/>
            <person name="Yan Y."/>
            <person name="Sichtig H."/>
        </authorList>
    </citation>
    <scope>NUCLEOTIDE SEQUENCE [LARGE SCALE GENOMIC DNA]</scope>
    <source>
        <strain evidence="1 2">FDAARGOS_1131</strain>
    </source>
</reference>
<dbReference type="Proteomes" id="UP000596202">
    <property type="component" value="Chromosome"/>
</dbReference>
<organism evidence="1 2">
    <name type="scientific">Myroides odoratus</name>
    <name type="common">Flavobacterium odoratum</name>
    <dbReference type="NCBI Taxonomy" id="256"/>
    <lineage>
        <taxon>Bacteria</taxon>
        <taxon>Pseudomonadati</taxon>
        <taxon>Bacteroidota</taxon>
        <taxon>Flavobacteriia</taxon>
        <taxon>Flavobacteriales</taxon>
        <taxon>Flavobacteriaceae</taxon>
        <taxon>Myroides</taxon>
    </lineage>
</organism>
<name>A0A9Q6Z738_MYROD</name>
<dbReference type="AlphaFoldDB" id="A0A9Q6Z738"/>
<accession>A0A9Q6Z738</accession>
<dbReference type="RefSeq" id="WP_002986076.1">
    <property type="nucleotide sequence ID" value="NZ_CP068108.1"/>
</dbReference>
<sequence length="96" mass="10909">MNVVIHPFFLKDNINFEWSSNRVSFYLKTFRKGTISFVTLSIIIKGIKMPKQVRKNTSATKLREERKLIVGAAKKASSSAVRISTALVTYTDGERK</sequence>
<gene>
    <name evidence="1" type="ORF">I6I88_11510</name>
</gene>
<dbReference type="GeneID" id="93528288"/>
<dbReference type="EMBL" id="CP068108">
    <property type="protein sequence ID" value="QQT98842.1"/>
    <property type="molecule type" value="Genomic_DNA"/>
</dbReference>
<protein>
    <submittedName>
        <fullName evidence="1">Uncharacterized protein</fullName>
    </submittedName>
</protein>
<proteinExistence type="predicted"/>
<evidence type="ECO:0000313" key="2">
    <source>
        <dbReference type="Proteomes" id="UP000596202"/>
    </source>
</evidence>
<evidence type="ECO:0000313" key="1">
    <source>
        <dbReference type="EMBL" id="QQT98842.1"/>
    </source>
</evidence>